<comment type="caution">
    <text evidence="1">The sequence shown here is derived from an EMBL/GenBank/DDBJ whole genome shotgun (WGS) entry which is preliminary data.</text>
</comment>
<keyword evidence="2" id="KW-1185">Reference proteome</keyword>
<sequence>MNDPFQLLLDAAEILEQSSKGLRDCTNHEVVDAEVTQHFAGLSVLNEISFAKVATSTPAKVKDLLRDHPLRKKEVEKSHLVPAQGILIHLMTLAAVEASPAGWPAVHDPDTSADVNRVDRATKGAMTHAAADVERVDQLIVIVPVAIEADDHVNRAENMRRAQTTLTFRIVLFKTTIKPAALHRKLKMLYP</sequence>
<protein>
    <submittedName>
        <fullName evidence="1">Uncharacterized protein</fullName>
    </submittedName>
</protein>
<dbReference type="Proteomes" id="UP001562425">
    <property type="component" value="Unassembled WGS sequence"/>
</dbReference>
<evidence type="ECO:0000313" key="1">
    <source>
        <dbReference type="EMBL" id="KAL1374938.1"/>
    </source>
</evidence>
<name>A0ABD1CF32_CULPP</name>
<evidence type="ECO:0000313" key="2">
    <source>
        <dbReference type="Proteomes" id="UP001562425"/>
    </source>
</evidence>
<dbReference type="EMBL" id="JBEHCU010012917">
    <property type="protein sequence ID" value="KAL1374938.1"/>
    <property type="molecule type" value="Genomic_DNA"/>
</dbReference>
<dbReference type="AlphaFoldDB" id="A0ABD1CF32"/>
<accession>A0ABD1CF32</accession>
<gene>
    <name evidence="1" type="ORF">pipiens_000726</name>
</gene>
<reference evidence="1 2" key="1">
    <citation type="submission" date="2024-05" db="EMBL/GenBank/DDBJ databases">
        <title>Culex pipiens pipiens assembly and annotation.</title>
        <authorList>
            <person name="Alout H."/>
            <person name="Durand T."/>
        </authorList>
    </citation>
    <scope>NUCLEOTIDE SEQUENCE [LARGE SCALE GENOMIC DNA]</scope>
    <source>
        <strain evidence="1">HA-2024</strain>
        <tissue evidence="1">Whole body</tissue>
    </source>
</reference>
<proteinExistence type="predicted"/>
<organism evidence="1 2">
    <name type="scientific">Culex pipiens pipiens</name>
    <name type="common">Northern house mosquito</name>
    <dbReference type="NCBI Taxonomy" id="38569"/>
    <lineage>
        <taxon>Eukaryota</taxon>
        <taxon>Metazoa</taxon>
        <taxon>Ecdysozoa</taxon>
        <taxon>Arthropoda</taxon>
        <taxon>Hexapoda</taxon>
        <taxon>Insecta</taxon>
        <taxon>Pterygota</taxon>
        <taxon>Neoptera</taxon>
        <taxon>Endopterygota</taxon>
        <taxon>Diptera</taxon>
        <taxon>Nematocera</taxon>
        <taxon>Culicoidea</taxon>
        <taxon>Culicidae</taxon>
        <taxon>Culicinae</taxon>
        <taxon>Culicini</taxon>
        <taxon>Culex</taxon>
        <taxon>Culex</taxon>
    </lineage>
</organism>